<dbReference type="SUPFAM" id="SSF52540">
    <property type="entry name" value="P-loop containing nucleoside triphosphate hydrolases"/>
    <property type="match status" value="1"/>
</dbReference>
<dbReference type="Pfam" id="PF12705">
    <property type="entry name" value="PDDEXK_1"/>
    <property type="match status" value="1"/>
</dbReference>
<comment type="caution">
    <text evidence="2">The sequence shown here is derived from an EMBL/GenBank/DDBJ whole genome shotgun (WGS) entry which is preliminary data.</text>
</comment>
<dbReference type="SUPFAM" id="SSF52980">
    <property type="entry name" value="Restriction endonuclease-like"/>
    <property type="match status" value="1"/>
</dbReference>
<proteinExistence type="predicted"/>
<name>A0A4U6D2L1_9BACT</name>
<organism evidence="2 3">
    <name type="scientific">Dyadobacter frigoris</name>
    <dbReference type="NCBI Taxonomy" id="2576211"/>
    <lineage>
        <taxon>Bacteria</taxon>
        <taxon>Pseudomonadati</taxon>
        <taxon>Bacteroidota</taxon>
        <taxon>Cytophagia</taxon>
        <taxon>Cytophagales</taxon>
        <taxon>Spirosomataceae</taxon>
        <taxon>Dyadobacter</taxon>
    </lineage>
</organism>
<dbReference type="Proteomes" id="UP000304900">
    <property type="component" value="Unassembled WGS sequence"/>
</dbReference>
<dbReference type="RefSeq" id="WP_137340561.1">
    <property type="nucleotide sequence ID" value="NZ_BSQH01000003.1"/>
</dbReference>
<feature type="domain" description="PD-(D/E)XK endonuclease-like" evidence="1">
    <location>
        <begin position="676"/>
        <end position="970"/>
    </location>
</feature>
<dbReference type="InterPro" id="IPR011335">
    <property type="entry name" value="Restrct_endonuc-II-like"/>
</dbReference>
<dbReference type="OrthoDB" id="9762792at2"/>
<sequence>MPSFLNKVASHILEQNGTLLDRITVVVPTRRAAFFVMQELANETTKAVMSPKVEAVDDFVESICTLEIEDPVHLFFELYETFKTIDPDVQFDRFMGWASVLLSDLDKIDQYLVNTNYLFDYLSEAKALTRWQENLPDGKTLKNSSGSKQYFSLFENIKTVYSTFRARLLKNGKAYRGMAYRQLAEDVDNLLLQRTDYDKIYFAGFNAFTESEKRVVTALVKAGRAEVLWDTDEYYMSENTGVEAGKSLREYQKLKIFGDWNWTEDNLLSTKKAITVYGVPNATLQTKVAGQLYAAMKKGDNPSVPIPTAIVLADENLLLPMLYSLDEGVTDLNITMGLSLRNSMLYTLIDSVFELQQNVVEFRNKSGRNIRIPKFNHKSINKVLNHPFIRHYEHAVLRPLLTEKTNTIIQETLWQITDGNRVYLSSDELMELGQGNALFKILFTHWPKNNSKLVIQTFYGLIDILREVYKEYKNALETEYLYLFYTLLKQFEQTLEDRPEVITLKTLRSFMFELIRQTRIPFSGEPISSLQILGMLETRALDFERIIILSVNEGILPQAKRQNSLIPFDAAQTVGLPTHQHQEAVMSYHFYRLLQRASEIHMLYTSTNDAPGGGEKSRFIQQVEFELAQYNPDIMIENKTVSFQTVASENLNEDVPKDAAMLLAIRNYLSGKGLYPTHLNELIRCSMQFYLKHIVGVQEAEDVEEELGMDKIGTWLHASLENLDQAFFLEGKDPSNDQIKLVLREEFDRLFKGYITDLGLNKIYYEVGEQQILTFLNHQIKQTPRKKILAAEQPLRTELNLVLQNENTLVRIGGKIDRIELDENERTLYVMDYKTGSVELTGKQKVADPLRKEEIILADPDRKAGYVRQLWMYEYLMYRKMQDEKGLNIGGKIYEFGQYLIKSGFYSFRDPTNLIANPLELTEGLDAIHFIQKSERILTEILNNLLDPAIPFKKTEDLNVCTYCDFVGICGR</sequence>
<evidence type="ECO:0000313" key="2">
    <source>
        <dbReference type="EMBL" id="TKT91412.1"/>
    </source>
</evidence>
<reference evidence="2 3" key="1">
    <citation type="submission" date="2019-05" db="EMBL/GenBank/DDBJ databases">
        <title>Dyadobacter AR-3-8 sp. nov., isolated from arctic soil.</title>
        <authorList>
            <person name="Chaudhary D.K."/>
        </authorList>
    </citation>
    <scope>NUCLEOTIDE SEQUENCE [LARGE SCALE GENOMIC DNA]</scope>
    <source>
        <strain evidence="2 3">AR-3-8</strain>
    </source>
</reference>
<dbReference type="InterPro" id="IPR011604">
    <property type="entry name" value="PDDEXK-like_dom_sf"/>
</dbReference>
<dbReference type="Gene3D" id="3.90.320.10">
    <property type="match status" value="1"/>
</dbReference>
<evidence type="ECO:0000313" key="3">
    <source>
        <dbReference type="Proteomes" id="UP000304900"/>
    </source>
</evidence>
<accession>A0A4U6D2L1</accession>
<gene>
    <name evidence="2" type="ORF">FDK13_13640</name>
</gene>
<dbReference type="EMBL" id="SZVO01000006">
    <property type="protein sequence ID" value="TKT91412.1"/>
    <property type="molecule type" value="Genomic_DNA"/>
</dbReference>
<dbReference type="InterPro" id="IPR027417">
    <property type="entry name" value="P-loop_NTPase"/>
</dbReference>
<keyword evidence="3" id="KW-1185">Reference proteome</keyword>
<evidence type="ECO:0000259" key="1">
    <source>
        <dbReference type="Pfam" id="PF12705"/>
    </source>
</evidence>
<protein>
    <submittedName>
        <fullName evidence="2">PD-(D/E)XK nuclease family protein</fullName>
    </submittedName>
</protein>
<dbReference type="AlphaFoldDB" id="A0A4U6D2L1"/>
<dbReference type="InterPro" id="IPR038726">
    <property type="entry name" value="PDDEXK_AddAB-type"/>
</dbReference>